<reference evidence="1 2" key="1">
    <citation type="submission" date="2023-07" db="EMBL/GenBank/DDBJ databases">
        <title>Sorghum-associated microbial communities from plants grown in Nebraska, USA.</title>
        <authorList>
            <person name="Schachtman D."/>
        </authorList>
    </citation>
    <scope>NUCLEOTIDE SEQUENCE [LARGE SCALE GENOMIC DNA]</scope>
    <source>
        <strain evidence="1 2">BE240</strain>
    </source>
</reference>
<evidence type="ECO:0008006" key="3">
    <source>
        <dbReference type="Google" id="ProtNLM"/>
    </source>
</evidence>
<gene>
    <name evidence="1" type="ORF">J2X09_003322</name>
</gene>
<sequence length="291" mass="31429">MSSKPVAPSQGVRHRSFAVFPEHEGPAIAGNRHRRMRAQNFVVEWVESGGNAFEVESPAEMLLIFPDVGATVTPLAPQGEPVAVPNKGSACVVAAGRCRVQLVAPGTCTVIASSRPDVDPASVINDSAYAQPDARIKPTGRPFQRQPGAPLVTVFDMAQVTAPADNPRLKMLQTDTLSINWVEYQGVRDRKALSPHSHSDLEQGSLALAGNFIHHLRVNWGRDANLWRDDEHLAAASPSLVVVPVDLVHTTEGVGEGHHLLLDVFSPPREDFIAKGWVHNAGDYAIRAPQP</sequence>
<proteinExistence type="predicted"/>
<accession>A0ABU1VDL8</accession>
<dbReference type="RefSeq" id="WP_204731178.1">
    <property type="nucleotide sequence ID" value="NZ_JAVDWE010000009.1"/>
</dbReference>
<dbReference type="InterPro" id="IPR014710">
    <property type="entry name" value="RmlC-like_jellyroll"/>
</dbReference>
<dbReference type="InterPro" id="IPR011051">
    <property type="entry name" value="RmlC_Cupin_sf"/>
</dbReference>
<protein>
    <recommendedName>
        <fullName evidence="3">5-deoxy-glucuronate isomerase</fullName>
    </recommendedName>
</protein>
<dbReference type="SUPFAM" id="SSF51182">
    <property type="entry name" value="RmlC-like cupins"/>
    <property type="match status" value="1"/>
</dbReference>
<comment type="caution">
    <text evidence="1">The sequence shown here is derived from an EMBL/GenBank/DDBJ whole genome shotgun (WGS) entry which is preliminary data.</text>
</comment>
<evidence type="ECO:0000313" key="1">
    <source>
        <dbReference type="EMBL" id="MDR7095571.1"/>
    </source>
</evidence>
<name>A0ABU1VDL8_9BURK</name>
<dbReference type="Proteomes" id="UP001265550">
    <property type="component" value="Unassembled WGS sequence"/>
</dbReference>
<keyword evidence="2" id="KW-1185">Reference proteome</keyword>
<organism evidence="1 2">
    <name type="scientific">Hydrogenophaga laconesensis</name>
    <dbReference type="NCBI Taxonomy" id="1805971"/>
    <lineage>
        <taxon>Bacteria</taxon>
        <taxon>Pseudomonadati</taxon>
        <taxon>Pseudomonadota</taxon>
        <taxon>Betaproteobacteria</taxon>
        <taxon>Burkholderiales</taxon>
        <taxon>Comamonadaceae</taxon>
        <taxon>Hydrogenophaga</taxon>
    </lineage>
</organism>
<dbReference type="EMBL" id="JAVDWE010000009">
    <property type="protein sequence ID" value="MDR7095571.1"/>
    <property type="molecule type" value="Genomic_DNA"/>
</dbReference>
<evidence type="ECO:0000313" key="2">
    <source>
        <dbReference type="Proteomes" id="UP001265550"/>
    </source>
</evidence>
<dbReference type="Gene3D" id="2.60.120.10">
    <property type="entry name" value="Jelly Rolls"/>
    <property type="match status" value="1"/>
</dbReference>